<dbReference type="SUPFAM" id="SSF101874">
    <property type="entry name" value="YceI-like"/>
    <property type="match status" value="1"/>
</dbReference>
<protein>
    <recommendedName>
        <fullName evidence="2">Lipid/polyisoprenoid-binding YceI-like domain-containing protein</fullName>
    </recommendedName>
</protein>
<dbReference type="SMART" id="SM00867">
    <property type="entry name" value="YceI"/>
    <property type="match status" value="1"/>
</dbReference>
<feature type="domain" description="Lipid/polyisoprenoid-binding YceI-like" evidence="2">
    <location>
        <begin position="21"/>
        <end position="170"/>
    </location>
</feature>
<dbReference type="KEGG" id="pact:CA264_20070"/>
<dbReference type="Proteomes" id="UP000266292">
    <property type="component" value="Chromosome"/>
</dbReference>
<evidence type="ECO:0000256" key="1">
    <source>
        <dbReference type="SAM" id="SignalP"/>
    </source>
</evidence>
<feature type="signal peptide" evidence="1">
    <location>
        <begin position="1"/>
        <end position="20"/>
    </location>
</feature>
<dbReference type="RefSeq" id="WP_084196297.1">
    <property type="nucleotide sequence ID" value="NZ_CP021235.1"/>
</dbReference>
<dbReference type="Gene3D" id="2.40.128.110">
    <property type="entry name" value="Lipid/polyisoprenoid-binding, YceI-like"/>
    <property type="match status" value="1"/>
</dbReference>
<keyword evidence="4" id="KW-1185">Reference proteome</keyword>
<dbReference type="PANTHER" id="PTHR34406">
    <property type="entry name" value="PROTEIN YCEI"/>
    <property type="match status" value="1"/>
</dbReference>
<dbReference type="STRING" id="709015.GCA_000472485_04050"/>
<sequence>MRRILPLLYLLFCLCHGIQAQQQLYNGTGTVTFAAGAPLSLIKGTSAKAVGTVSLQSHKLYFEVPVASFQFANSMMQERFNDKYMDSKRFPKAVFEGELTEAGGQVEARGTLTVHGVSRRRNIAGTLVRQGDRLLLKTDFTVNTSDHHIAAPKLTGQSMAEQINVQLEMLLLPVQGSRNQLSINHIRRVR</sequence>
<organism evidence="3 4">
    <name type="scientific">Pontibacter actiniarum</name>
    <dbReference type="NCBI Taxonomy" id="323450"/>
    <lineage>
        <taxon>Bacteria</taxon>
        <taxon>Pseudomonadati</taxon>
        <taxon>Bacteroidota</taxon>
        <taxon>Cytophagia</taxon>
        <taxon>Cytophagales</taxon>
        <taxon>Hymenobacteraceae</taxon>
        <taxon>Pontibacter</taxon>
    </lineage>
</organism>
<accession>A0A1X9YX79</accession>
<proteinExistence type="predicted"/>
<keyword evidence="1" id="KW-0732">Signal</keyword>
<feature type="chain" id="PRO_5010999091" description="Lipid/polyisoprenoid-binding YceI-like domain-containing protein" evidence="1">
    <location>
        <begin position="21"/>
        <end position="190"/>
    </location>
</feature>
<gene>
    <name evidence="3" type="ORF">CA264_20070</name>
</gene>
<evidence type="ECO:0000313" key="3">
    <source>
        <dbReference type="EMBL" id="ARS37537.1"/>
    </source>
</evidence>
<evidence type="ECO:0000313" key="4">
    <source>
        <dbReference type="Proteomes" id="UP000266292"/>
    </source>
</evidence>
<dbReference type="Pfam" id="PF04264">
    <property type="entry name" value="YceI"/>
    <property type="match status" value="1"/>
</dbReference>
<name>A0A1X9YX79_9BACT</name>
<dbReference type="InterPro" id="IPR007372">
    <property type="entry name" value="Lipid/polyisoprenoid-bd_YceI"/>
</dbReference>
<dbReference type="PANTHER" id="PTHR34406:SF1">
    <property type="entry name" value="PROTEIN YCEI"/>
    <property type="match status" value="1"/>
</dbReference>
<dbReference type="InterPro" id="IPR036761">
    <property type="entry name" value="TTHA0802/YceI-like_sf"/>
</dbReference>
<dbReference type="OrthoDB" id="116832at2"/>
<evidence type="ECO:0000259" key="2">
    <source>
        <dbReference type="SMART" id="SM00867"/>
    </source>
</evidence>
<dbReference type="EMBL" id="CP021235">
    <property type="protein sequence ID" value="ARS37537.1"/>
    <property type="molecule type" value="Genomic_DNA"/>
</dbReference>
<dbReference type="AlphaFoldDB" id="A0A1X9YX79"/>
<reference evidence="4" key="1">
    <citation type="submission" date="2017-05" db="EMBL/GenBank/DDBJ databases">
        <authorList>
            <person name="Ray J."/>
            <person name="Price M."/>
            <person name="Deutschbauer A."/>
        </authorList>
    </citation>
    <scope>NUCLEOTIDE SEQUENCE [LARGE SCALE GENOMIC DNA]</scope>
    <source>
        <strain evidence="4">DSM 19842</strain>
    </source>
</reference>